<dbReference type="RefSeq" id="WP_210968387.1">
    <property type="nucleotide sequence ID" value="NZ_JAGPXE010000001.1"/>
</dbReference>
<evidence type="ECO:0000313" key="5">
    <source>
        <dbReference type="Proteomes" id="UP000674084"/>
    </source>
</evidence>
<gene>
    <name evidence="4" type="ORF">KBO27_02795</name>
</gene>
<accession>A0ABS5D990</accession>
<dbReference type="PANTHER" id="PTHR16222:SF24">
    <property type="entry name" value="ADP-RIBOSYLHYDROLASE ARH3"/>
    <property type="match status" value="1"/>
</dbReference>
<dbReference type="Proteomes" id="UP000674084">
    <property type="component" value="Unassembled WGS sequence"/>
</dbReference>
<feature type="region of interest" description="Disordered" evidence="3">
    <location>
        <begin position="856"/>
        <end position="875"/>
    </location>
</feature>
<reference evidence="4 5" key="1">
    <citation type="submission" date="2021-04" db="EMBL/GenBank/DDBJ databases">
        <title>Whole-genome sequencing of Saccharopolyspora endophytica KCTC 19397.</title>
        <authorList>
            <person name="Ay H."/>
            <person name="Saygin H."/>
            <person name="Sahin N."/>
        </authorList>
    </citation>
    <scope>NUCLEOTIDE SEQUENCE [LARGE SCALE GENOMIC DNA]</scope>
    <source>
        <strain evidence="4 5">KCTC 19397</strain>
    </source>
</reference>
<keyword evidence="5" id="KW-1185">Reference proteome</keyword>
<organism evidence="4 5">
    <name type="scientific">Saccharopolyspora endophytica</name>
    <dbReference type="NCBI Taxonomy" id="543886"/>
    <lineage>
        <taxon>Bacteria</taxon>
        <taxon>Bacillati</taxon>
        <taxon>Actinomycetota</taxon>
        <taxon>Actinomycetes</taxon>
        <taxon>Pseudonocardiales</taxon>
        <taxon>Pseudonocardiaceae</taxon>
        <taxon>Saccharopolyspora</taxon>
    </lineage>
</organism>
<evidence type="ECO:0000256" key="3">
    <source>
        <dbReference type="SAM" id="MobiDB-lite"/>
    </source>
</evidence>
<dbReference type="PANTHER" id="PTHR16222">
    <property type="entry name" value="ADP-RIBOSYLGLYCOHYDROLASE"/>
    <property type="match status" value="1"/>
</dbReference>
<evidence type="ECO:0000256" key="1">
    <source>
        <dbReference type="ARBA" id="ARBA00010702"/>
    </source>
</evidence>
<dbReference type="InterPro" id="IPR036705">
    <property type="entry name" value="Ribosyl_crysJ1_sf"/>
</dbReference>
<protein>
    <submittedName>
        <fullName evidence="4">ADP-ribosylglycohydrolase family protein</fullName>
    </submittedName>
</protein>
<comment type="caution">
    <text evidence="4">The sequence shown here is derived from an EMBL/GenBank/DDBJ whole genome shotgun (WGS) entry which is preliminary data.</text>
</comment>
<evidence type="ECO:0000256" key="2">
    <source>
        <dbReference type="ARBA" id="ARBA00022801"/>
    </source>
</evidence>
<name>A0ABS5D990_9PSEU</name>
<dbReference type="Gene3D" id="1.10.4080.10">
    <property type="entry name" value="ADP-ribosylation/Crystallin J1"/>
    <property type="match status" value="2"/>
</dbReference>
<proteinExistence type="inferred from homology"/>
<dbReference type="Pfam" id="PF03747">
    <property type="entry name" value="ADP_ribosyl_GH"/>
    <property type="match status" value="2"/>
</dbReference>
<sequence length="875" mass="95689">MADAVDRGGESARKVLVSPQEERFLRYWRDFWWNGRQLDYRGRGTFYRITESALGEESMVRWRGRQVAAPEELVGDVAGPAAAEQLVLGELRAFLQDRHRHQVEDAEFFETRYETTEYEVHRKLVADPQKPFPNWWYRSSIALTRMFFGGAVGDAYGQAVEDLPVAEVVRDLADGSVRSRALGETTGCTRRALLFAEAMVCGHVALRRSEPVDVDRLIDDTYRRCLQVEKMGSGATGGWLLADPRMRGSSGWDRQTLNALVVRENGGSAADRASASRMLVHAAPLALFWDRHYNPRNESAYEKLLAFGFGVAGQVVTSSEDQWAMAAVPLLVRRLPNEQTVLRAFSVVEFEMRRLPGGERGVEMIKALRQLAEDKVRPESAVQQLAAEFGAESALGVLAIAGYAAEHGRRTSFDEGIAVSVLHGGDRLASANLCGQLLGTNLGPAAIPRQWIEQLDIRDLVAELAADVLQEVGPDSPETEKWSERYSLAGVQRTEDSERNVAIPNQSHVTHPPLDPHERFRGAMLAGAVGDGLGYAIEFKDIGVLREEFGPGGVSGPVLRGGVARGSDDTQMMLFTLEGLIRAHVAGRMEPRDNDPVPEVQHAYQRWYHTQGRDWLSAGGPYAQRIRRPDGWLITNPGLFDSRAPGNTCLTALSNFAQTGVSATPQHRINDSKGCGGVMRAAPVAVWSNDPAEVFYAAVGTAALTHSHPSGFLSAGVLAVIVHQLIREVSLPDSVRLARELLTRWPEHEEQLRVLDKAVALAGEGPVSPEDIARELGGGWVGEEALAIGLYAVLATDDLREALLISVNHSGDSDSTGMVCGNIGGALYGTRAIPPEWLETLELRGLVETVAEDALAEFSPGPPTDPGWAQRYPAW</sequence>
<evidence type="ECO:0000313" key="4">
    <source>
        <dbReference type="EMBL" id="MBQ0922855.1"/>
    </source>
</evidence>
<dbReference type="EMBL" id="JAGPXE010000001">
    <property type="protein sequence ID" value="MBQ0922855.1"/>
    <property type="molecule type" value="Genomic_DNA"/>
</dbReference>
<dbReference type="SUPFAM" id="SSF101478">
    <property type="entry name" value="ADP-ribosylglycohydrolase"/>
    <property type="match status" value="2"/>
</dbReference>
<dbReference type="InterPro" id="IPR050792">
    <property type="entry name" value="ADP-ribosylglycohydrolase"/>
</dbReference>
<dbReference type="InterPro" id="IPR005502">
    <property type="entry name" value="Ribosyl_crysJ1"/>
</dbReference>
<comment type="similarity">
    <text evidence="1">Belongs to the ADP-ribosylglycohydrolase family.</text>
</comment>
<keyword evidence="2" id="KW-0378">Hydrolase</keyword>